<dbReference type="InterPro" id="IPR008964">
    <property type="entry name" value="Invasin/intimin_cell_adhesion"/>
</dbReference>
<organism evidence="1 2">
    <name type="scientific">Winogradskyella pelagia</name>
    <dbReference type="NCBI Taxonomy" id="2819984"/>
    <lineage>
        <taxon>Bacteria</taxon>
        <taxon>Pseudomonadati</taxon>
        <taxon>Bacteroidota</taxon>
        <taxon>Flavobacteriia</taxon>
        <taxon>Flavobacteriales</taxon>
        <taxon>Flavobacteriaceae</taxon>
        <taxon>Winogradskyella</taxon>
    </lineage>
</organism>
<evidence type="ECO:0000313" key="1">
    <source>
        <dbReference type="EMBL" id="MBO3117117.1"/>
    </source>
</evidence>
<dbReference type="InterPro" id="IPR008979">
    <property type="entry name" value="Galactose-bd-like_sf"/>
</dbReference>
<reference evidence="1 2" key="1">
    <citation type="submission" date="2021-03" db="EMBL/GenBank/DDBJ databases">
        <title>Winogradskyella sp. nov., isolated from costal sediment.</title>
        <authorList>
            <person name="Gao C."/>
        </authorList>
    </citation>
    <scope>NUCLEOTIDE SEQUENCE [LARGE SCALE GENOMIC DNA]</scope>
    <source>
        <strain evidence="1 2">DF17</strain>
    </source>
</reference>
<proteinExistence type="predicted"/>
<sequence length="500" mass="53983">MMKNINLVKSKTIVLFGLLIVFNFGCERDLTDQAVPATFPNTADIYTDNPVGLTDEFFISFDPAGGANTGAFDTDDNEAYEGTSSIRIDVPASNDPDGNFVGGIFKDRGEGRDLTGYDALTFWAKGSVTGTLSQVGFGTDFEDDRYPASRSDIQLTTNWKKYIVPIPDPSKLVQEKGMFLFSAGGFDILGDGPNGNEIGWIFWLDEIRFEKLGTNLTVGAEIFEGQEIMRDEFIDTAFGVSGVAHTVNLGSTGENISMNLSAAYFDYESSNPSVADVNADGDVEVIGLSGTTTITASLEGFGANGSLTVTSNGIFPHAPIPAQNATNVVSLFSDSYTNVPVRHYNGFFLPFQTTQGGAGADPNNVDLQVPYPDGSPDNIINYTALNFVSIGMYESVPNVDVSAATHLHVDIFVREDIEPGDFIRLEMESGTFSGPTASGSFLLNSTALMDNMNEDGWTVLDIPLSSFSGNIDFTSLGQLFFISDGTISDIWVDNVYYYNE</sequence>
<dbReference type="EMBL" id="JAGEVF010000007">
    <property type="protein sequence ID" value="MBO3117117.1"/>
    <property type="molecule type" value="Genomic_DNA"/>
</dbReference>
<dbReference type="Gene3D" id="2.60.40.1080">
    <property type="match status" value="1"/>
</dbReference>
<accession>A0ABS3T301</accession>
<gene>
    <name evidence="1" type="ORF">J4050_10180</name>
</gene>
<protein>
    <submittedName>
        <fullName evidence="1">Carbohydrate-binding protein</fullName>
    </submittedName>
</protein>
<dbReference type="RefSeq" id="WP_208154476.1">
    <property type="nucleotide sequence ID" value="NZ_JAGEVF010000007.1"/>
</dbReference>
<comment type="caution">
    <text evidence="1">The sequence shown here is derived from an EMBL/GenBank/DDBJ whole genome shotgun (WGS) entry which is preliminary data.</text>
</comment>
<evidence type="ECO:0000313" key="2">
    <source>
        <dbReference type="Proteomes" id="UP000676776"/>
    </source>
</evidence>
<name>A0ABS3T301_9FLAO</name>
<dbReference type="SUPFAM" id="SSF49785">
    <property type="entry name" value="Galactose-binding domain-like"/>
    <property type="match status" value="1"/>
</dbReference>
<keyword evidence="2" id="KW-1185">Reference proteome</keyword>
<dbReference type="SUPFAM" id="SSF49373">
    <property type="entry name" value="Invasin/intimin cell-adhesion fragments"/>
    <property type="match status" value="1"/>
</dbReference>
<dbReference type="Gene3D" id="2.60.120.430">
    <property type="entry name" value="Galactose-binding lectin"/>
    <property type="match status" value="2"/>
</dbReference>
<dbReference type="Proteomes" id="UP000676776">
    <property type="component" value="Unassembled WGS sequence"/>
</dbReference>